<gene>
    <name evidence="1" type="ordered locus">SRU_0228</name>
</gene>
<dbReference type="Proteomes" id="UP000008674">
    <property type="component" value="Chromosome"/>
</dbReference>
<evidence type="ECO:0000313" key="1">
    <source>
        <dbReference type="EMBL" id="ABC44942.1"/>
    </source>
</evidence>
<dbReference type="EnsemblBacteria" id="ABC44942">
    <property type="protein sequence ID" value="ABC44942"/>
    <property type="gene ID" value="SRU_0228"/>
</dbReference>
<sequence>MHCCPFPHAQLRLWHNGQSLHVRGSLAGLLARGNTEHHTSIREHAPSTGRARRCLYDVKPFLAYRRVTTRK</sequence>
<evidence type="ECO:0000313" key="2">
    <source>
        <dbReference type="Proteomes" id="UP000008674"/>
    </source>
</evidence>
<name>Q2S604_SALRD</name>
<protein>
    <submittedName>
        <fullName evidence="1">Uncharacterized protein</fullName>
    </submittedName>
</protein>
<reference evidence="1 2" key="1">
    <citation type="journal article" date="2005" name="Proc. Natl. Acad. Sci. U.S.A.">
        <title>The genome of Salinibacter ruber: convergence and gene exchange among hyperhalophilic bacteria and archaea.</title>
        <authorList>
            <person name="Mongodin E.F."/>
            <person name="Nelson K.E."/>
            <person name="Daugherty S."/>
            <person name="Deboy R.T."/>
            <person name="Wister J."/>
            <person name="Khouri H."/>
            <person name="Weidman J."/>
            <person name="Walsh D.A."/>
            <person name="Papke R.T."/>
            <person name="Sanchez Perez G."/>
            <person name="Sharma A.K."/>
            <person name="Nesbo C.L."/>
            <person name="MacLeod D."/>
            <person name="Bapteste E."/>
            <person name="Doolittle W.F."/>
            <person name="Charlebois R.L."/>
            <person name="Legault B."/>
            <person name="Rodriguez-Valera F."/>
        </authorList>
    </citation>
    <scope>NUCLEOTIDE SEQUENCE [LARGE SCALE GENOMIC DNA]</scope>
    <source>
        <strain evidence="2">DSM 13855 / CECT 5946 / M31</strain>
    </source>
</reference>
<dbReference type="HOGENOM" id="CLU_2737715_0_0_10"/>
<organism evidence="1 2">
    <name type="scientific">Salinibacter ruber (strain DSM 13855 / M31)</name>
    <dbReference type="NCBI Taxonomy" id="309807"/>
    <lineage>
        <taxon>Bacteria</taxon>
        <taxon>Pseudomonadati</taxon>
        <taxon>Rhodothermota</taxon>
        <taxon>Rhodothermia</taxon>
        <taxon>Rhodothermales</taxon>
        <taxon>Salinibacteraceae</taxon>
        <taxon>Salinibacter</taxon>
    </lineage>
</organism>
<dbReference type="KEGG" id="sru:SRU_0228"/>
<dbReference type="EMBL" id="CP000159">
    <property type="protein sequence ID" value="ABC44942.1"/>
    <property type="molecule type" value="Genomic_DNA"/>
</dbReference>
<accession>Q2S604</accession>
<proteinExistence type="predicted"/>
<dbReference type="AlphaFoldDB" id="Q2S604"/>
<keyword evidence="2" id="KW-1185">Reference proteome</keyword>